<dbReference type="InterPro" id="IPR052929">
    <property type="entry name" value="RNase_H-like_EbsB-rel"/>
</dbReference>
<evidence type="ECO:0000256" key="1">
    <source>
        <dbReference type="SAM" id="MobiDB-lite"/>
    </source>
</evidence>
<comment type="caution">
    <text evidence="3">The sequence shown here is derived from an EMBL/GenBank/DDBJ whole genome shotgun (WGS) entry which is preliminary data.</text>
</comment>
<reference evidence="3 4" key="1">
    <citation type="journal article" date="2020" name="bioRxiv">
        <title>Sequence and annotation of 42 cannabis genomes reveals extensive copy number variation in cannabinoid synthesis and pathogen resistance genes.</title>
        <authorList>
            <person name="Mckernan K.J."/>
            <person name="Helbert Y."/>
            <person name="Kane L.T."/>
            <person name="Ebling H."/>
            <person name="Zhang L."/>
            <person name="Liu B."/>
            <person name="Eaton Z."/>
            <person name="Mclaughlin S."/>
            <person name="Kingan S."/>
            <person name="Baybayan P."/>
            <person name="Concepcion G."/>
            <person name="Jordan M."/>
            <person name="Riva A."/>
            <person name="Barbazuk W."/>
            <person name="Harkins T."/>
        </authorList>
    </citation>
    <scope>NUCLEOTIDE SEQUENCE [LARGE SCALE GENOMIC DNA]</scope>
    <source>
        <strain evidence="4">cv. Jamaican Lion 4</strain>
        <tissue evidence="3">Leaf</tissue>
    </source>
</reference>
<proteinExistence type="predicted"/>
<name>A0A7J6HDR6_CANSA</name>
<sequence>MLSPEKSLPEGLLEKPANAMDELLSQMNKLTLLDEDGWEINEDGDAEVGKLVWGLLEKDRGVEIKHHSRNSIFLVFSFKSSKDLNRILLKNPWFLTNGTLILDRMNGIPSNWENFLSKIQLSGRILSLPPKSITQKNLERLAGMAKDIIEVQKADVAKISSKGLFTFKGKIGSYLNHYSGNSFCQNNFNSPPARVNLGTGSVNLKNSDILSNANKAVASNVPVSCVEDMELIVNHDTSSMGKSLGWEEGQINCDTHLIERERVLNVKRNGDWREELKEKTPSIFKSPDTFNPRLVSSIQKACNPAPFQLFEVPVEYENTINNSCIGDGKTKRRKITPRRPKSGGSSKTEFTNSDSGMEKEGSIKTLKNANGGWKVEEINCWFHKEDIPWVLGITPSRERNDTIGWTLTTNGQYTVASGYKLRFRDPNIAECSDNSASRTWWKVVWGSRLTPKMKIFIWRVFHHWIPVKTKLVKRDTIRWSPPPPGTFMINTGASLIEGQSGCGLRVIIRDHLGALVAAATDFIPGCLSVLLAETLAIRLALKLVETRLMQTIYIASDSQLVIKALKGKTRINTDWGIVIDDCILASKRFYNLSFNFSPRKCNTVAHCLANWSRLYHVTGVWTSTIPDCAAAYLKADMPLGASL</sequence>
<evidence type="ECO:0000313" key="4">
    <source>
        <dbReference type="Proteomes" id="UP000525078"/>
    </source>
</evidence>
<feature type="compositionally biased region" description="Polar residues" evidence="1">
    <location>
        <begin position="343"/>
        <end position="355"/>
    </location>
</feature>
<organism evidence="3 4">
    <name type="scientific">Cannabis sativa</name>
    <name type="common">Hemp</name>
    <name type="synonym">Marijuana</name>
    <dbReference type="NCBI Taxonomy" id="3483"/>
    <lineage>
        <taxon>Eukaryota</taxon>
        <taxon>Viridiplantae</taxon>
        <taxon>Streptophyta</taxon>
        <taxon>Embryophyta</taxon>
        <taxon>Tracheophyta</taxon>
        <taxon>Spermatophyta</taxon>
        <taxon>Magnoliopsida</taxon>
        <taxon>eudicotyledons</taxon>
        <taxon>Gunneridae</taxon>
        <taxon>Pentapetalae</taxon>
        <taxon>rosids</taxon>
        <taxon>fabids</taxon>
        <taxon>Rosales</taxon>
        <taxon>Cannabaceae</taxon>
        <taxon>Cannabis</taxon>
    </lineage>
</organism>
<dbReference type="InterPro" id="IPR036397">
    <property type="entry name" value="RNaseH_sf"/>
</dbReference>
<dbReference type="InterPro" id="IPR012337">
    <property type="entry name" value="RNaseH-like_sf"/>
</dbReference>
<gene>
    <name evidence="3" type="ORF">F8388_000657</name>
</gene>
<dbReference type="PANTHER" id="PTHR47074">
    <property type="entry name" value="BNAC02G40300D PROTEIN"/>
    <property type="match status" value="1"/>
</dbReference>
<feature type="region of interest" description="Disordered" evidence="1">
    <location>
        <begin position="327"/>
        <end position="363"/>
    </location>
</feature>
<protein>
    <recommendedName>
        <fullName evidence="2">RNase H type-1 domain-containing protein</fullName>
    </recommendedName>
</protein>
<dbReference type="InterPro" id="IPR044730">
    <property type="entry name" value="RNase_H-like_dom_plant"/>
</dbReference>
<feature type="compositionally biased region" description="Basic residues" evidence="1">
    <location>
        <begin position="330"/>
        <end position="341"/>
    </location>
</feature>
<dbReference type="GO" id="GO:0003676">
    <property type="term" value="F:nucleic acid binding"/>
    <property type="evidence" value="ECO:0007669"/>
    <property type="project" value="InterPro"/>
</dbReference>
<dbReference type="GO" id="GO:0004523">
    <property type="term" value="F:RNA-DNA hybrid ribonuclease activity"/>
    <property type="evidence" value="ECO:0007669"/>
    <property type="project" value="InterPro"/>
</dbReference>
<feature type="domain" description="RNase H type-1" evidence="2">
    <location>
        <begin position="499"/>
        <end position="611"/>
    </location>
</feature>
<dbReference type="SUPFAM" id="SSF53098">
    <property type="entry name" value="Ribonuclease H-like"/>
    <property type="match status" value="1"/>
</dbReference>
<accession>A0A7J6HDR6</accession>
<dbReference type="Proteomes" id="UP000525078">
    <property type="component" value="Unassembled WGS sequence"/>
</dbReference>
<evidence type="ECO:0000259" key="2">
    <source>
        <dbReference type="Pfam" id="PF13456"/>
    </source>
</evidence>
<dbReference type="Pfam" id="PF13456">
    <property type="entry name" value="RVT_3"/>
    <property type="match status" value="1"/>
</dbReference>
<dbReference type="InterPro" id="IPR002156">
    <property type="entry name" value="RNaseH_domain"/>
</dbReference>
<dbReference type="PANTHER" id="PTHR47074:SF11">
    <property type="entry name" value="REVERSE TRANSCRIPTASE-LIKE PROTEIN"/>
    <property type="match status" value="1"/>
</dbReference>
<dbReference type="Gene3D" id="3.30.420.10">
    <property type="entry name" value="Ribonuclease H-like superfamily/Ribonuclease H"/>
    <property type="match status" value="1"/>
</dbReference>
<dbReference type="CDD" id="cd06222">
    <property type="entry name" value="RNase_H_like"/>
    <property type="match status" value="1"/>
</dbReference>
<dbReference type="EMBL" id="JAATIP010000018">
    <property type="protein sequence ID" value="KAF4392530.1"/>
    <property type="molecule type" value="Genomic_DNA"/>
</dbReference>
<evidence type="ECO:0000313" key="3">
    <source>
        <dbReference type="EMBL" id="KAF4392530.1"/>
    </source>
</evidence>
<dbReference type="AlphaFoldDB" id="A0A7J6HDR6"/>